<dbReference type="OrthoDB" id="2382881at2759"/>
<evidence type="ECO:0000256" key="8">
    <source>
        <dbReference type="ARBA" id="ARBA00023128"/>
    </source>
</evidence>
<reference evidence="13 14" key="1">
    <citation type="submission" date="2015-12" db="EMBL/GenBank/DDBJ databases">
        <title>The genome of Folsomia candida.</title>
        <authorList>
            <person name="Faddeeva A."/>
            <person name="Derks M.F."/>
            <person name="Anvar Y."/>
            <person name="Smit S."/>
            <person name="Van Straalen N."/>
            <person name="Roelofs D."/>
        </authorList>
    </citation>
    <scope>NUCLEOTIDE SEQUENCE [LARGE SCALE GENOMIC DNA]</scope>
    <source>
        <strain evidence="13 14">VU population</strain>
        <tissue evidence="13">Whole body</tissue>
    </source>
</reference>
<keyword evidence="7 12" id="KW-1133">Transmembrane helix</keyword>
<evidence type="ECO:0000313" key="14">
    <source>
        <dbReference type="Proteomes" id="UP000198287"/>
    </source>
</evidence>
<dbReference type="PANTHER" id="PTHR45678:SF5">
    <property type="entry name" value="AT03939P-RELATED"/>
    <property type="match status" value="1"/>
</dbReference>
<dbReference type="Gene3D" id="1.50.40.10">
    <property type="entry name" value="Mitochondrial carrier domain"/>
    <property type="match status" value="1"/>
</dbReference>
<feature type="transmembrane region" description="Helical" evidence="12">
    <location>
        <begin position="233"/>
        <end position="255"/>
    </location>
</feature>
<evidence type="ECO:0000313" key="13">
    <source>
        <dbReference type="EMBL" id="OXA57904.1"/>
    </source>
</evidence>
<dbReference type="InterPro" id="IPR023395">
    <property type="entry name" value="MCP_dom_sf"/>
</dbReference>
<dbReference type="InterPro" id="IPR018108">
    <property type="entry name" value="MCP_transmembrane"/>
</dbReference>
<keyword evidence="14" id="KW-1185">Reference proteome</keyword>
<evidence type="ECO:0000256" key="7">
    <source>
        <dbReference type="ARBA" id="ARBA00022989"/>
    </source>
</evidence>
<dbReference type="PRINTS" id="PR00926">
    <property type="entry name" value="MITOCARRIER"/>
</dbReference>
<comment type="similarity">
    <text evidence="2 11">Belongs to the mitochondrial carrier (TC 2.A.29) family.</text>
</comment>
<evidence type="ECO:0000256" key="6">
    <source>
        <dbReference type="ARBA" id="ARBA00022792"/>
    </source>
</evidence>
<organism evidence="13 14">
    <name type="scientific">Folsomia candida</name>
    <name type="common">Springtail</name>
    <dbReference type="NCBI Taxonomy" id="158441"/>
    <lineage>
        <taxon>Eukaryota</taxon>
        <taxon>Metazoa</taxon>
        <taxon>Ecdysozoa</taxon>
        <taxon>Arthropoda</taxon>
        <taxon>Hexapoda</taxon>
        <taxon>Collembola</taxon>
        <taxon>Entomobryomorpha</taxon>
        <taxon>Isotomoidea</taxon>
        <taxon>Isotomidae</taxon>
        <taxon>Proisotominae</taxon>
        <taxon>Folsomia</taxon>
    </lineage>
</organism>
<dbReference type="PROSITE" id="PS50920">
    <property type="entry name" value="SOLCAR"/>
    <property type="match status" value="3"/>
</dbReference>
<dbReference type="GO" id="GO:0015183">
    <property type="term" value="F:L-aspartate transmembrane transporter activity"/>
    <property type="evidence" value="ECO:0007669"/>
    <property type="project" value="TreeGrafter"/>
</dbReference>
<evidence type="ECO:0000256" key="9">
    <source>
        <dbReference type="ARBA" id="ARBA00023136"/>
    </source>
</evidence>
<keyword evidence="3 11" id="KW-0813">Transport</keyword>
<dbReference type="GO" id="GO:0043490">
    <property type="term" value="P:malate-aspartate shuttle"/>
    <property type="evidence" value="ECO:0007669"/>
    <property type="project" value="TreeGrafter"/>
</dbReference>
<dbReference type="PANTHER" id="PTHR45678">
    <property type="entry name" value="MITOCHONDRIAL 2-OXODICARBOXYLATE CARRIER 1-RELATED"/>
    <property type="match status" value="1"/>
</dbReference>
<feature type="transmembrane region" description="Helical" evidence="12">
    <location>
        <begin position="24"/>
        <end position="45"/>
    </location>
</feature>
<evidence type="ECO:0000256" key="5">
    <source>
        <dbReference type="ARBA" id="ARBA00022737"/>
    </source>
</evidence>
<feature type="repeat" description="Solcar" evidence="10">
    <location>
        <begin position="122"/>
        <end position="216"/>
    </location>
</feature>
<name>A0A226ELL7_FOLCA</name>
<dbReference type="EMBL" id="LNIX01000003">
    <property type="protein sequence ID" value="OXA57904.1"/>
    <property type="molecule type" value="Genomic_DNA"/>
</dbReference>
<evidence type="ECO:0000256" key="4">
    <source>
        <dbReference type="ARBA" id="ARBA00022692"/>
    </source>
</evidence>
<protein>
    <submittedName>
        <fullName evidence="13">Mitochondrial glutamate carrier 2</fullName>
    </submittedName>
</protein>
<comment type="subcellular location">
    <subcellularLocation>
        <location evidence="1">Mitochondrion inner membrane</location>
        <topology evidence="1">Multi-pass membrane protein</topology>
    </subcellularLocation>
</comment>
<feature type="repeat" description="Solcar" evidence="10">
    <location>
        <begin position="229"/>
        <end position="318"/>
    </location>
</feature>
<feature type="transmembrane region" description="Helical" evidence="12">
    <location>
        <begin position="299"/>
        <end position="321"/>
    </location>
</feature>
<dbReference type="AlphaFoldDB" id="A0A226ELL7"/>
<evidence type="ECO:0000256" key="1">
    <source>
        <dbReference type="ARBA" id="ARBA00004448"/>
    </source>
</evidence>
<proteinExistence type="inferred from homology"/>
<evidence type="ECO:0000256" key="10">
    <source>
        <dbReference type="PROSITE-ProRule" id="PRU00282"/>
    </source>
</evidence>
<evidence type="ECO:0000256" key="2">
    <source>
        <dbReference type="ARBA" id="ARBA00006375"/>
    </source>
</evidence>
<feature type="repeat" description="Solcar" evidence="10">
    <location>
        <begin position="22"/>
        <end position="112"/>
    </location>
</feature>
<dbReference type="InterPro" id="IPR051028">
    <property type="entry name" value="Mito_Solute_Carrier"/>
</dbReference>
<accession>A0A226ELL7</accession>
<sequence>MSSHFPPHDLHRPKKEQPHFKHQVAAKAINSGIAAIVSTVLMYPLDLSKTRLQNQRNSRDSTQLYTSLIDCFRKIRKAEGIRGLYRGCAMNACLIAPEKTIKLASNDLIRQYLKKNDGSSSLSMSKEIFAGATAGLAQSFLSTPMDLLKINMQDAGRLAAMSKSTLEGNMSSRRVLIDLLKKHGFAGLFRGFGATGGRNIFFSVVYFPVFYKINDWSPKQNIKESGSLSSSTWAFLSGCVAGGVGAAAATPWDVVKTRMQRLKLAKCDVPYNGILDAFVKIFKTEGPFALMKGAGIRTVVIAPLFGILQAVYYLGIGEYILNQKDD</sequence>
<keyword evidence="6" id="KW-0999">Mitochondrion inner membrane</keyword>
<keyword evidence="9 10" id="KW-0472">Membrane</keyword>
<evidence type="ECO:0000256" key="11">
    <source>
        <dbReference type="RuleBase" id="RU000488"/>
    </source>
</evidence>
<dbReference type="Proteomes" id="UP000198287">
    <property type="component" value="Unassembled WGS sequence"/>
</dbReference>
<keyword evidence="5" id="KW-0677">Repeat</keyword>
<dbReference type="GO" id="GO:0005743">
    <property type="term" value="C:mitochondrial inner membrane"/>
    <property type="evidence" value="ECO:0007669"/>
    <property type="project" value="UniProtKB-SubCell"/>
</dbReference>
<keyword evidence="4 10" id="KW-0812">Transmembrane</keyword>
<dbReference type="Pfam" id="PF00153">
    <property type="entry name" value="Mito_carr"/>
    <property type="match status" value="3"/>
</dbReference>
<feature type="transmembrane region" description="Helical" evidence="12">
    <location>
        <begin position="191"/>
        <end position="213"/>
    </location>
</feature>
<dbReference type="SUPFAM" id="SSF103506">
    <property type="entry name" value="Mitochondrial carrier"/>
    <property type="match status" value="1"/>
</dbReference>
<evidence type="ECO:0000256" key="3">
    <source>
        <dbReference type="ARBA" id="ARBA00022448"/>
    </source>
</evidence>
<dbReference type="GO" id="GO:0005313">
    <property type="term" value="F:L-glutamate transmembrane transporter activity"/>
    <property type="evidence" value="ECO:0007669"/>
    <property type="project" value="TreeGrafter"/>
</dbReference>
<evidence type="ECO:0000256" key="12">
    <source>
        <dbReference type="SAM" id="Phobius"/>
    </source>
</evidence>
<dbReference type="InterPro" id="IPR002067">
    <property type="entry name" value="MCP"/>
</dbReference>
<dbReference type="STRING" id="158441.A0A226ELL7"/>
<comment type="caution">
    <text evidence="13">The sequence shown here is derived from an EMBL/GenBank/DDBJ whole genome shotgun (WGS) entry which is preliminary data.</text>
</comment>
<keyword evidence="8" id="KW-0496">Mitochondrion</keyword>
<dbReference type="OMA" id="YNVGPVV"/>
<gene>
    <name evidence="13" type="ORF">Fcan01_07078</name>
</gene>